<gene>
    <name evidence="2" type="ORF">TWF102_010109</name>
</gene>
<dbReference type="Proteomes" id="UP000475325">
    <property type="component" value="Unassembled WGS sequence"/>
</dbReference>
<dbReference type="AlphaFoldDB" id="A0A7C8J695"/>
<evidence type="ECO:0000256" key="1">
    <source>
        <dbReference type="SAM" id="MobiDB-lite"/>
    </source>
</evidence>
<protein>
    <submittedName>
        <fullName evidence="2">Uncharacterized protein</fullName>
    </submittedName>
</protein>
<dbReference type="EMBL" id="WIQW01000070">
    <property type="protein sequence ID" value="KAF3088738.1"/>
    <property type="molecule type" value="Genomic_DNA"/>
</dbReference>
<organism evidence="2 3">
    <name type="scientific">Orbilia oligospora</name>
    <name type="common">Nematode-trapping fungus</name>
    <name type="synonym">Arthrobotrys oligospora</name>
    <dbReference type="NCBI Taxonomy" id="2813651"/>
    <lineage>
        <taxon>Eukaryota</taxon>
        <taxon>Fungi</taxon>
        <taxon>Dikarya</taxon>
        <taxon>Ascomycota</taxon>
        <taxon>Pezizomycotina</taxon>
        <taxon>Orbiliomycetes</taxon>
        <taxon>Orbiliales</taxon>
        <taxon>Orbiliaceae</taxon>
        <taxon>Orbilia</taxon>
    </lineage>
</organism>
<proteinExistence type="predicted"/>
<name>A0A7C8J695_ORBOL</name>
<sequence>MFILFLAKHASRTSIDTSSPISRDLLTLQALRRYHERDAHLIIDANLPVHSHVILGLAELDCRPRKSGAAGTPATPGPSYGNTTPQKAFNTRHILTTKRTSFSSRHGVHGHSALQAPTVHGAYIAYTTRLPERKW</sequence>
<accession>A0A7C8J695</accession>
<reference evidence="2 3" key="1">
    <citation type="submission" date="2019-06" db="EMBL/GenBank/DDBJ databases">
        <authorList>
            <person name="Palmer J.M."/>
        </authorList>
    </citation>
    <scope>NUCLEOTIDE SEQUENCE [LARGE SCALE GENOMIC DNA]</scope>
    <source>
        <strain evidence="2 3">TWF102</strain>
    </source>
</reference>
<evidence type="ECO:0000313" key="3">
    <source>
        <dbReference type="Proteomes" id="UP000475325"/>
    </source>
</evidence>
<comment type="caution">
    <text evidence="2">The sequence shown here is derived from an EMBL/GenBank/DDBJ whole genome shotgun (WGS) entry which is preliminary data.</text>
</comment>
<evidence type="ECO:0000313" key="2">
    <source>
        <dbReference type="EMBL" id="KAF3088738.1"/>
    </source>
</evidence>
<feature type="region of interest" description="Disordered" evidence="1">
    <location>
        <begin position="66"/>
        <end position="86"/>
    </location>
</feature>